<name>A0A0M2PY40_PROHO</name>
<dbReference type="EMBL" id="AJTX02000004">
    <property type="protein sequence ID" value="KKI99997.1"/>
    <property type="molecule type" value="Genomic_DNA"/>
</dbReference>
<dbReference type="PANTHER" id="PTHR39085:SF1">
    <property type="entry name" value="SLL0924 PROTEIN"/>
    <property type="match status" value="1"/>
</dbReference>
<dbReference type="Proteomes" id="UP000034681">
    <property type="component" value="Unassembled WGS sequence"/>
</dbReference>
<dbReference type="OrthoDB" id="69351at2"/>
<evidence type="ECO:0000313" key="4">
    <source>
        <dbReference type="Proteomes" id="UP000034681"/>
    </source>
</evidence>
<feature type="compositionally biased region" description="Basic residues" evidence="1">
    <location>
        <begin position="196"/>
        <end position="211"/>
    </location>
</feature>
<evidence type="ECO:0000256" key="2">
    <source>
        <dbReference type="SAM" id="Phobius"/>
    </source>
</evidence>
<comment type="caution">
    <text evidence="3">The sequence shown here is derived from an EMBL/GenBank/DDBJ whole genome shotgun (WGS) entry which is preliminary data.</text>
</comment>
<feature type="transmembrane region" description="Helical" evidence="2">
    <location>
        <begin position="7"/>
        <end position="25"/>
    </location>
</feature>
<dbReference type="AlphaFoldDB" id="A0A0M2PY40"/>
<feature type="transmembrane region" description="Helical" evidence="2">
    <location>
        <begin position="92"/>
        <end position="113"/>
    </location>
</feature>
<keyword evidence="4" id="KW-1185">Reference proteome</keyword>
<dbReference type="Pfam" id="PF09988">
    <property type="entry name" value="DUF2227"/>
    <property type="match status" value="1"/>
</dbReference>
<organism evidence="3 4">
    <name type="scientific">Prochlorothrix hollandica PCC 9006 = CALU 1027</name>
    <dbReference type="NCBI Taxonomy" id="317619"/>
    <lineage>
        <taxon>Bacteria</taxon>
        <taxon>Bacillati</taxon>
        <taxon>Cyanobacteriota</taxon>
        <taxon>Cyanophyceae</taxon>
        <taxon>Prochlorotrichales</taxon>
        <taxon>Prochlorotrichaceae</taxon>
        <taxon>Prochlorothrix</taxon>
    </lineage>
</organism>
<feature type="transmembrane region" description="Helical" evidence="2">
    <location>
        <begin position="31"/>
        <end position="50"/>
    </location>
</feature>
<dbReference type="PANTHER" id="PTHR39085">
    <property type="entry name" value="SLL0924 PROTEIN"/>
    <property type="match status" value="1"/>
</dbReference>
<proteinExistence type="predicted"/>
<reference evidence="3" key="1">
    <citation type="submission" date="2012-04" db="EMBL/GenBank/DDBJ databases">
        <authorList>
            <person name="Borisov I.G."/>
            <person name="Ivanikova N.V."/>
            <person name="Pinevich A.V."/>
        </authorList>
    </citation>
    <scope>NUCLEOTIDE SEQUENCE [LARGE SCALE GENOMIC DNA]</scope>
    <source>
        <strain evidence="3">CALU 1027</strain>
    </source>
</reference>
<evidence type="ECO:0000313" key="3">
    <source>
        <dbReference type="EMBL" id="KKI99997.1"/>
    </source>
</evidence>
<keyword evidence="2" id="KW-0472">Membrane</keyword>
<evidence type="ECO:0000256" key="1">
    <source>
        <dbReference type="SAM" id="MobiDB-lite"/>
    </source>
</evidence>
<dbReference type="eggNOG" id="COG2389">
    <property type="taxonomic scope" value="Bacteria"/>
</dbReference>
<keyword evidence="2" id="KW-0812">Transmembrane</keyword>
<dbReference type="STRING" id="317619.GCA_000332315_00651"/>
<sequence>MPAGRIHDRITLWTLPYVTVLVFALSRDGELTLLAAGGYLLGGLLLGPDLDIHSRPFKRWGPLRWIWLPYQRGLRHRSLWSHGPIVGTTLRLLYLGLWLGLGLGLGALLWGLLVGGSGWRTVAWDILEQGGARVGRSLQTHPQAYVMAYCGLEAGAMSHSLSDYIGSAVKRYQRQGWRGLWPKAKSGKKSSDKKLATKKPSVRKLSAKKRR</sequence>
<accession>A0A0M2PY40</accession>
<feature type="region of interest" description="Disordered" evidence="1">
    <location>
        <begin position="181"/>
        <end position="211"/>
    </location>
</feature>
<gene>
    <name evidence="3" type="ORF">PROH_09460</name>
</gene>
<dbReference type="RefSeq" id="WP_017711297.1">
    <property type="nucleotide sequence ID" value="NZ_KB235933.1"/>
</dbReference>
<evidence type="ECO:0008006" key="5">
    <source>
        <dbReference type="Google" id="ProtNLM"/>
    </source>
</evidence>
<keyword evidence="2" id="KW-1133">Transmembrane helix</keyword>
<dbReference type="InterPro" id="IPR019250">
    <property type="entry name" value="DUF2227_metal-bd"/>
</dbReference>
<protein>
    <recommendedName>
        <fullName evidence="5">Metal-binding protein</fullName>
    </recommendedName>
</protein>